<evidence type="ECO:0000256" key="1">
    <source>
        <dbReference type="ARBA" id="ARBA00009353"/>
    </source>
</evidence>
<dbReference type="Proteomes" id="UP000182229">
    <property type="component" value="Unassembled WGS sequence"/>
</dbReference>
<dbReference type="NCBIfam" id="TIGR01777">
    <property type="entry name" value="yfcH"/>
    <property type="match status" value="1"/>
</dbReference>
<accession>A0A1L9B525</accession>
<sequence length="301" mass="31699">MKVALSGASGLLGPPLVRRLLDAGHTVHVLARDVKRALERLPPGVTGSFFDATTPLSPEALAGAEAVVHLAGEPVAQRWTAAARQRIQDSRVVGTRLLVEALRTAGTVRVFVSASAIGYYGADRGEEPLTETGTPGGDFLARVCRGWEAEAQEADRAGIRTVVARIGVVLHPSGGALEAMLPAFRLGVGGRMGSGRQYLSWVHLEDAVGLLHHALEREDLRGPLNVTAPEPVTNARFAQALGAALGRPALVPLPSLALRLALGEMSVTALGGQRVLPERALETGYAFRHPELSEALRSLLG</sequence>
<dbReference type="Pfam" id="PF08338">
    <property type="entry name" value="DUF1731"/>
    <property type="match status" value="1"/>
</dbReference>
<dbReference type="STRING" id="83449.BON30_29100"/>
<dbReference type="Pfam" id="PF01370">
    <property type="entry name" value="Epimerase"/>
    <property type="match status" value="1"/>
</dbReference>
<comment type="caution">
    <text evidence="4">The sequence shown here is derived from an EMBL/GenBank/DDBJ whole genome shotgun (WGS) entry which is preliminary data.</text>
</comment>
<dbReference type="OrthoDB" id="5292533at2"/>
<dbReference type="SUPFAM" id="SSF51735">
    <property type="entry name" value="NAD(P)-binding Rossmann-fold domains"/>
    <property type="match status" value="1"/>
</dbReference>
<dbReference type="InterPro" id="IPR013549">
    <property type="entry name" value="DUF1731"/>
</dbReference>
<reference evidence="5" key="1">
    <citation type="submission" date="2016-11" db="EMBL/GenBank/DDBJ databases">
        <authorList>
            <person name="Shukria A."/>
            <person name="Stevens D.C."/>
        </authorList>
    </citation>
    <scope>NUCLEOTIDE SEQUENCE [LARGE SCALE GENOMIC DNA]</scope>
    <source>
        <strain evidence="5">Cbfe23</strain>
    </source>
</reference>
<evidence type="ECO:0000313" key="4">
    <source>
        <dbReference type="EMBL" id="OJH37352.1"/>
    </source>
</evidence>
<evidence type="ECO:0000259" key="3">
    <source>
        <dbReference type="Pfam" id="PF08338"/>
    </source>
</evidence>
<organism evidence="4 5">
    <name type="scientific">Cystobacter ferrugineus</name>
    <dbReference type="NCBI Taxonomy" id="83449"/>
    <lineage>
        <taxon>Bacteria</taxon>
        <taxon>Pseudomonadati</taxon>
        <taxon>Myxococcota</taxon>
        <taxon>Myxococcia</taxon>
        <taxon>Myxococcales</taxon>
        <taxon>Cystobacterineae</taxon>
        <taxon>Archangiaceae</taxon>
        <taxon>Cystobacter</taxon>
    </lineage>
</organism>
<dbReference type="InterPro" id="IPR010099">
    <property type="entry name" value="SDR39U1"/>
</dbReference>
<dbReference type="InterPro" id="IPR001509">
    <property type="entry name" value="Epimerase_deHydtase"/>
</dbReference>
<dbReference type="InterPro" id="IPR036291">
    <property type="entry name" value="NAD(P)-bd_dom_sf"/>
</dbReference>
<gene>
    <name evidence="4" type="ORF">BON30_29100</name>
</gene>
<comment type="similarity">
    <text evidence="1">Belongs to the NAD(P)-dependent epimerase/dehydratase family. SDR39U1 subfamily.</text>
</comment>
<name>A0A1L9B525_9BACT</name>
<dbReference type="AlphaFoldDB" id="A0A1L9B525"/>
<dbReference type="Gene3D" id="3.40.50.720">
    <property type="entry name" value="NAD(P)-binding Rossmann-like Domain"/>
    <property type="match status" value="1"/>
</dbReference>
<reference evidence="4 5" key="2">
    <citation type="submission" date="2016-12" db="EMBL/GenBank/DDBJ databases">
        <title>Draft Genome Sequence of Cystobacter ferrugineus Strain Cbfe23.</title>
        <authorList>
            <person name="Akbar S."/>
            <person name="Dowd S.E."/>
            <person name="Stevens D.C."/>
        </authorList>
    </citation>
    <scope>NUCLEOTIDE SEQUENCE [LARGE SCALE GENOMIC DNA]</scope>
    <source>
        <strain evidence="4 5">Cbfe23</strain>
    </source>
</reference>
<dbReference type="EMBL" id="MPIN01000008">
    <property type="protein sequence ID" value="OJH37352.1"/>
    <property type="molecule type" value="Genomic_DNA"/>
</dbReference>
<feature type="domain" description="DUF1731" evidence="3">
    <location>
        <begin position="254"/>
        <end position="299"/>
    </location>
</feature>
<dbReference type="PANTHER" id="PTHR11092">
    <property type="entry name" value="SUGAR NUCLEOTIDE EPIMERASE RELATED"/>
    <property type="match status" value="1"/>
</dbReference>
<keyword evidence="5" id="KW-1185">Reference proteome</keyword>
<evidence type="ECO:0000313" key="5">
    <source>
        <dbReference type="Proteomes" id="UP000182229"/>
    </source>
</evidence>
<evidence type="ECO:0000259" key="2">
    <source>
        <dbReference type="Pfam" id="PF01370"/>
    </source>
</evidence>
<proteinExistence type="inferred from homology"/>
<protein>
    <submittedName>
        <fullName evidence="4">TIGR01777 family protein</fullName>
    </submittedName>
</protein>
<dbReference type="PANTHER" id="PTHR11092:SF0">
    <property type="entry name" value="EPIMERASE FAMILY PROTEIN SDR39U1"/>
    <property type="match status" value="1"/>
</dbReference>
<dbReference type="RefSeq" id="WP_071901686.1">
    <property type="nucleotide sequence ID" value="NZ_MPIN01000008.1"/>
</dbReference>
<feature type="domain" description="NAD-dependent epimerase/dehydratase" evidence="2">
    <location>
        <begin position="5"/>
        <end position="219"/>
    </location>
</feature>